<name>A0A451CZW5_9GAMM</name>
<dbReference type="RefSeq" id="WP_157992257.1">
    <property type="nucleotide sequence ID" value="NZ_LR217698.1"/>
</dbReference>
<organism evidence="2 3">
    <name type="scientific">Candidatus Erwinia haradaeae</name>
    <dbReference type="NCBI Taxonomy" id="1922217"/>
    <lineage>
        <taxon>Bacteria</taxon>
        <taxon>Pseudomonadati</taxon>
        <taxon>Pseudomonadota</taxon>
        <taxon>Gammaproteobacteria</taxon>
        <taxon>Enterobacterales</taxon>
        <taxon>Erwiniaceae</taxon>
        <taxon>Erwinia</taxon>
    </lineage>
</organism>
<dbReference type="NCBIfam" id="NF008145">
    <property type="entry name" value="PRK10896.1"/>
    <property type="match status" value="1"/>
</dbReference>
<dbReference type="EMBL" id="LR217698">
    <property type="protein sequence ID" value="VFP78980.1"/>
    <property type="molecule type" value="Genomic_DNA"/>
</dbReference>
<feature type="domain" description="PTS EIIA type-2" evidence="1">
    <location>
        <begin position="12"/>
        <end position="156"/>
    </location>
</feature>
<protein>
    <submittedName>
        <fullName evidence="2">Nitrogen regulatory protein</fullName>
    </submittedName>
</protein>
<dbReference type="InterPro" id="IPR002178">
    <property type="entry name" value="PTS_EIIA_type-2_dom"/>
</dbReference>
<dbReference type="PANTHER" id="PTHR47738:SF1">
    <property type="entry name" value="NITROGEN REGULATORY PROTEIN"/>
    <property type="match status" value="1"/>
</dbReference>
<dbReference type="InterPro" id="IPR016152">
    <property type="entry name" value="PTrfase/Anion_transptr"/>
</dbReference>
<dbReference type="GO" id="GO:0009401">
    <property type="term" value="P:phosphoenolpyruvate-dependent sugar phosphotransferase system"/>
    <property type="evidence" value="ECO:0007669"/>
    <property type="project" value="InterPro"/>
</dbReference>
<gene>
    <name evidence="2" type="primary">ptsN</name>
    <name evidence="2" type="ORF">ERCICURT3053_632</name>
</gene>
<evidence type="ECO:0000313" key="2">
    <source>
        <dbReference type="EMBL" id="VFP78980.1"/>
    </source>
</evidence>
<dbReference type="PANTHER" id="PTHR47738">
    <property type="entry name" value="PTS SYSTEM FRUCTOSE-LIKE EIIA COMPONENT-RELATED"/>
    <property type="match status" value="1"/>
</dbReference>
<dbReference type="Gene3D" id="3.40.930.10">
    <property type="entry name" value="Mannitol-specific EII, Chain A"/>
    <property type="match status" value="1"/>
</dbReference>
<dbReference type="GO" id="GO:0008982">
    <property type="term" value="F:protein-N(PI)-phosphohistidine-sugar phosphotransferase activity"/>
    <property type="evidence" value="ECO:0007669"/>
    <property type="project" value="InterPro"/>
</dbReference>
<reference evidence="2 3" key="1">
    <citation type="submission" date="2019-02" db="EMBL/GenBank/DDBJ databases">
        <authorList>
            <person name="Manzano-Marin A."/>
            <person name="Manzano-Marin A."/>
        </authorList>
    </citation>
    <scope>NUCLEOTIDE SEQUENCE [LARGE SCALE GENOMIC DNA]</scope>
    <source>
        <strain evidence="2 3">ErCicurtihirsuta</strain>
    </source>
</reference>
<dbReference type="PROSITE" id="PS51094">
    <property type="entry name" value="PTS_EIIA_TYPE_2"/>
    <property type="match status" value="1"/>
</dbReference>
<dbReference type="SUPFAM" id="SSF55804">
    <property type="entry name" value="Phoshotransferase/anion transport protein"/>
    <property type="match status" value="1"/>
</dbReference>
<dbReference type="InterPro" id="IPR006320">
    <property type="entry name" value="PTS_Nitro_regul"/>
</dbReference>
<dbReference type="CDD" id="cd00211">
    <property type="entry name" value="PTS_IIA_fru"/>
    <property type="match status" value="1"/>
</dbReference>
<dbReference type="Pfam" id="PF00359">
    <property type="entry name" value="PTS_EIIA_2"/>
    <property type="match status" value="1"/>
</dbReference>
<evidence type="ECO:0000259" key="1">
    <source>
        <dbReference type="PROSITE" id="PS51094"/>
    </source>
</evidence>
<dbReference type="InterPro" id="IPR051541">
    <property type="entry name" value="PTS_SugarTrans_NitroReg"/>
</dbReference>
<dbReference type="GO" id="GO:0030295">
    <property type="term" value="F:protein kinase activator activity"/>
    <property type="evidence" value="ECO:0007669"/>
    <property type="project" value="TreeGrafter"/>
</dbReference>
<dbReference type="NCBIfam" id="TIGR01419">
    <property type="entry name" value="nitro_reg_IIA"/>
    <property type="match status" value="1"/>
</dbReference>
<proteinExistence type="predicted"/>
<evidence type="ECO:0000313" key="3">
    <source>
        <dbReference type="Proteomes" id="UP000294364"/>
    </source>
</evidence>
<dbReference type="Proteomes" id="UP000294364">
    <property type="component" value="Chromosome"/>
</dbReference>
<dbReference type="AlphaFoldDB" id="A0A451CZW5"/>
<dbReference type="OrthoDB" id="95460at2"/>
<accession>A0A451CZW5</accession>
<sequence length="158" mass="17946">MINNNFKLELDVILSISCTRNDVLCYNKQRALEIISELASQKLRLSQQVIFNAIQNREKIGSTGIGNGIAIPHCKLEEQKLQSIGVFIHLKHPIIFNSIDNQPVDLLFAILIPSQECKTHLYTLSLVAQHLANKIILRQLRSASSDEDLYRIITQKKI</sequence>
<dbReference type="PROSITE" id="PS00372">
    <property type="entry name" value="PTS_EIIA_TYPE_2_HIS"/>
    <property type="match status" value="1"/>
</dbReference>